<sequence length="125" mass="14690">MEISFSQDGLIGIAVLLVIIIMIYLVIREIRLMKTNTRRLELELERDKLQILKQDVSSTIQPSLRLSADQISTLKDIEESNLTLETDIFMKQKTIEGRLKRLENYVKREKLDLMIDRIESEEKKI</sequence>
<dbReference type="Proteomes" id="UP000245934">
    <property type="component" value="Unassembled WGS sequence"/>
</dbReference>
<dbReference type="AlphaFoldDB" id="A0A2V2N3X5"/>
<name>A0A2V2N3X5_9EURY</name>
<keyword evidence="1" id="KW-0812">Transmembrane</keyword>
<dbReference type="OrthoDB" id="117525at2157"/>
<gene>
    <name evidence="2" type="ORF">DLD82_12630</name>
</gene>
<proteinExistence type="predicted"/>
<evidence type="ECO:0000256" key="1">
    <source>
        <dbReference type="SAM" id="Phobius"/>
    </source>
</evidence>
<protein>
    <submittedName>
        <fullName evidence="2">Uncharacterized protein</fullName>
    </submittedName>
</protein>
<feature type="transmembrane region" description="Helical" evidence="1">
    <location>
        <begin position="6"/>
        <end position="27"/>
    </location>
</feature>
<dbReference type="RefSeq" id="WP_109941486.1">
    <property type="nucleotide sequence ID" value="NZ_CP176366.1"/>
</dbReference>
<dbReference type="GeneID" id="97608348"/>
<reference evidence="2 3" key="1">
    <citation type="submission" date="2018-05" db="EMBL/GenBank/DDBJ databases">
        <title>Draft genome of Methanospirillum stamsii Pt1.</title>
        <authorList>
            <person name="Dueholm M.S."/>
            <person name="Nielsen P.H."/>
            <person name="Bakmann L.F."/>
            <person name="Otzen D.E."/>
        </authorList>
    </citation>
    <scope>NUCLEOTIDE SEQUENCE [LARGE SCALE GENOMIC DNA]</scope>
    <source>
        <strain evidence="2 3">Pt1</strain>
    </source>
</reference>
<evidence type="ECO:0000313" key="2">
    <source>
        <dbReference type="EMBL" id="PWR72426.1"/>
    </source>
</evidence>
<evidence type="ECO:0000313" key="3">
    <source>
        <dbReference type="Proteomes" id="UP000245934"/>
    </source>
</evidence>
<organism evidence="2 3">
    <name type="scientific">Methanospirillum stamsii</name>
    <dbReference type="NCBI Taxonomy" id="1277351"/>
    <lineage>
        <taxon>Archaea</taxon>
        <taxon>Methanobacteriati</taxon>
        <taxon>Methanobacteriota</taxon>
        <taxon>Stenosarchaea group</taxon>
        <taxon>Methanomicrobia</taxon>
        <taxon>Methanomicrobiales</taxon>
        <taxon>Methanospirillaceae</taxon>
        <taxon>Methanospirillum</taxon>
    </lineage>
</organism>
<dbReference type="EMBL" id="QGMZ01000027">
    <property type="protein sequence ID" value="PWR72426.1"/>
    <property type="molecule type" value="Genomic_DNA"/>
</dbReference>
<comment type="caution">
    <text evidence="2">The sequence shown here is derived from an EMBL/GenBank/DDBJ whole genome shotgun (WGS) entry which is preliminary data.</text>
</comment>
<keyword evidence="1" id="KW-1133">Transmembrane helix</keyword>
<accession>A0A2V2N3X5</accession>
<keyword evidence="1" id="KW-0472">Membrane</keyword>
<keyword evidence="3" id="KW-1185">Reference proteome</keyword>